<dbReference type="EMBL" id="CP032416">
    <property type="protein sequence ID" value="AYD39601.1"/>
    <property type="molecule type" value="Genomic_DNA"/>
</dbReference>
<evidence type="ECO:0000259" key="13">
    <source>
        <dbReference type="PROSITE" id="PS51199"/>
    </source>
</evidence>
<reference evidence="15 16" key="2">
    <citation type="journal article" date="2019" name="Int. J. Syst. Evol. Microbiol.">
        <title>Clostridium fermenticellae sp. nov., isolated from the mud in a fermentation cellar for the production of the Chinese liquor, baijiu.</title>
        <authorList>
            <person name="Xu P.X."/>
            <person name="Chai L.J."/>
            <person name="Qiu T."/>
            <person name="Zhang X.J."/>
            <person name="Lu Z.M."/>
            <person name="Xiao C."/>
            <person name="Wang S.T."/>
            <person name="Shen C.H."/>
            <person name="Shi J.S."/>
            <person name="Xu Z.H."/>
        </authorList>
    </citation>
    <scope>NUCLEOTIDE SEQUENCE [LARGE SCALE GENOMIC DNA]</scope>
    <source>
        <strain evidence="15 16">JN500901</strain>
    </source>
</reference>
<evidence type="ECO:0000256" key="9">
    <source>
        <dbReference type="ARBA" id="ARBA00023235"/>
    </source>
</evidence>
<dbReference type="GO" id="GO:0003677">
    <property type="term" value="F:DNA binding"/>
    <property type="evidence" value="ECO:0007669"/>
    <property type="project" value="UniProtKB-UniRule"/>
</dbReference>
<accession>A0A386H1S3</accession>
<keyword evidence="7 12" id="KW-0067">ATP-binding</keyword>
<evidence type="ECO:0000256" key="7">
    <source>
        <dbReference type="ARBA" id="ARBA00022840"/>
    </source>
</evidence>
<evidence type="ECO:0000256" key="10">
    <source>
        <dbReference type="ARBA" id="ARBA00048954"/>
    </source>
</evidence>
<comment type="similarity">
    <text evidence="1 12">Belongs to the helicase family. DnaB subfamily.</text>
</comment>
<dbReference type="InterPro" id="IPR027417">
    <property type="entry name" value="P-loop_NTPase"/>
</dbReference>
<dbReference type="Pfam" id="PF00772">
    <property type="entry name" value="DnaB"/>
    <property type="match status" value="1"/>
</dbReference>
<dbReference type="Gene3D" id="1.10.860.10">
    <property type="entry name" value="DNAb Helicase, Chain A"/>
    <property type="match status" value="1"/>
</dbReference>
<dbReference type="InterPro" id="IPR016136">
    <property type="entry name" value="DNA_helicase_N/primase_C"/>
</dbReference>
<dbReference type="OrthoDB" id="1877647at2"/>
<keyword evidence="9" id="KW-0413">Isomerase</keyword>
<dbReference type="CDD" id="cd00984">
    <property type="entry name" value="DnaB_C"/>
    <property type="match status" value="1"/>
</dbReference>
<keyword evidence="16" id="KW-1185">Reference proteome</keyword>
<dbReference type="KEGG" id="cfer:D4Z93_03310"/>
<dbReference type="GO" id="GO:0005829">
    <property type="term" value="C:cytosol"/>
    <property type="evidence" value="ECO:0007669"/>
    <property type="project" value="TreeGrafter"/>
</dbReference>
<evidence type="ECO:0000313" key="14">
    <source>
        <dbReference type="EMBL" id="AYD39601.1"/>
    </source>
</evidence>
<dbReference type="SUPFAM" id="SSF48024">
    <property type="entry name" value="N-terminal domain of DnaB helicase"/>
    <property type="match status" value="1"/>
</dbReference>
<dbReference type="Proteomes" id="UP000266301">
    <property type="component" value="Chromosome"/>
</dbReference>
<dbReference type="Gene3D" id="3.40.50.300">
    <property type="entry name" value="P-loop containing nucleotide triphosphate hydrolases"/>
    <property type="match status" value="1"/>
</dbReference>
<organism evidence="15 16">
    <name type="scientific">Clostridium fermenticellae</name>
    <dbReference type="NCBI Taxonomy" id="2068654"/>
    <lineage>
        <taxon>Bacteria</taxon>
        <taxon>Bacillati</taxon>
        <taxon>Bacillota</taxon>
        <taxon>Clostridia</taxon>
        <taxon>Eubacteriales</taxon>
        <taxon>Clostridiaceae</taxon>
        <taxon>Clostridium</taxon>
    </lineage>
</organism>
<dbReference type="KEGG" id="cfer:D4Z93_03400"/>
<keyword evidence="2 12" id="KW-0639">Primosome</keyword>
<dbReference type="InterPro" id="IPR007694">
    <property type="entry name" value="DNA_helicase_DnaB-like_C"/>
</dbReference>
<dbReference type="RefSeq" id="WP_119970384.1">
    <property type="nucleotide sequence ID" value="NZ_CP032416.1"/>
</dbReference>
<evidence type="ECO:0000256" key="2">
    <source>
        <dbReference type="ARBA" id="ARBA00022515"/>
    </source>
</evidence>
<dbReference type="GO" id="GO:0005524">
    <property type="term" value="F:ATP binding"/>
    <property type="evidence" value="ECO:0007669"/>
    <property type="project" value="UniProtKB-UniRule"/>
</dbReference>
<evidence type="ECO:0000256" key="12">
    <source>
        <dbReference type="RuleBase" id="RU362085"/>
    </source>
</evidence>
<dbReference type="EC" id="5.6.2.3" evidence="11 12"/>
<evidence type="ECO:0000256" key="4">
    <source>
        <dbReference type="ARBA" id="ARBA00022741"/>
    </source>
</evidence>
<dbReference type="PANTHER" id="PTHR30153:SF2">
    <property type="entry name" value="REPLICATIVE DNA HELICASE"/>
    <property type="match status" value="1"/>
</dbReference>
<comment type="catalytic activity">
    <reaction evidence="10 12">
        <text>ATP + H2O = ADP + phosphate + H(+)</text>
        <dbReference type="Rhea" id="RHEA:13065"/>
        <dbReference type="ChEBI" id="CHEBI:15377"/>
        <dbReference type="ChEBI" id="CHEBI:15378"/>
        <dbReference type="ChEBI" id="CHEBI:30616"/>
        <dbReference type="ChEBI" id="CHEBI:43474"/>
        <dbReference type="ChEBI" id="CHEBI:456216"/>
        <dbReference type="EC" id="5.6.2.3"/>
    </reaction>
</comment>
<dbReference type="GO" id="GO:0016787">
    <property type="term" value="F:hydrolase activity"/>
    <property type="evidence" value="ECO:0007669"/>
    <property type="project" value="UniProtKB-KW"/>
</dbReference>
<reference evidence="15" key="1">
    <citation type="submission" date="2018-09" db="EMBL/GenBank/DDBJ databases">
        <authorList>
            <person name="Xu P.-X."/>
            <person name="Chai L.-J."/>
            <person name="Qiu T."/>
            <person name="Zhang X.-J."/>
            <person name="Lu Z.-M."/>
            <person name="Xiao C."/>
            <person name="Wang S.-T."/>
            <person name="Shen C.-H."/>
            <person name="Shi J.-S."/>
            <person name="Xu Z.-H."/>
        </authorList>
    </citation>
    <scope>NUCLEOTIDE SEQUENCE</scope>
    <source>
        <strain evidence="15">JN500901</strain>
    </source>
</reference>
<evidence type="ECO:0000256" key="6">
    <source>
        <dbReference type="ARBA" id="ARBA00022806"/>
    </source>
</evidence>
<protein>
    <recommendedName>
        <fullName evidence="11 12">Replicative DNA helicase</fullName>
        <ecNumber evidence="11 12">5.6.2.3</ecNumber>
    </recommendedName>
</protein>
<keyword evidence="3 12" id="KW-0235">DNA replication</keyword>
<keyword evidence="8 12" id="KW-0238">DNA-binding</keyword>
<dbReference type="PANTHER" id="PTHR30153">
    <property type="entry name" value="REPLICATIVE DNA HELICASE DNAB"/>
    <property type="match status" value="1"/>
</dbReference>
<dbReference type="NCBIfam" id="TIGR00665">
    <property type="entry name" value="DnaB"/>
    <property type="match status" value="1"/>
</dbReference>
<keyword evidence="5 12" id="KW-0378">Hydrolase</keyword>
<dbReference type="SUPFAM" id="SSF52540">
    <property type="entry name" value="P-loop containing nucleoside triphosphate hydrolases"/>
    <property type="match status" value="1"/>
</dbReference>
<evidence type="ECO:0000256" key="11">
    <source>
        <dbReference type="NCBIfam" id="TIGR00665"/>
    </source>
</evidence>
<dbReference type="InterPro" id="IPR007692">
    <property type="entry name" value="DNA_helicase_DnaB"/>
</dbReference>
<dbReference type="GO" id="GO:0006269">
    <property type="term" value="P:DNA replication, synthesis of primer"/>
    <property type="evidence" value="ECO:0007669"/>
    <property type="project" value="UniProtKB-UniRule"/>
</dbReference>
<evidence type="ECO:0000313" key="15">
    <source>
        <dbReference type="EMBL" id="AYD39616.1"/>
    </source>
</evidence>
<dbReference type="GO" id="GO:1990077">
    <property type="term" value="C:primosome complex"/>
    <property type="evidence" value="ECO:0007669"/>
    <property type="project" value="UniProtKB-UniRule"/>
</dbReference>
<dbReference type="PROSITE" id="PS51199">
    <property type="entry name" value="SF4_HELICASE"/>
    <property type="match status" value="1"/>
</dbReference>
<dbReference type="AlphaFoldDB" id="A0A386H1S3"/>
<evidence type="ECO:0000313" key="16">
    <source>
        <dbReference type="Proteomes" id="UP000266301"/>
    </source>
</evidence>
<evidence type="ECO:0000256" key="1">
    <source>
        <dbReference type="ARBA" id="ARBA00008428"/>
    </source>
</evidence>
<feature type="domain" description="SF4 helicase" evidence="13">
    <location>
        <begin position="168"/>
        <end position="430"/>
    </location>
</feature>
<dbReference type="GO" id="GO:0043139">
    <property type="term" value="F:5'-3' DNA helicase activity"/>
    <property type="evidence" value="ECO:0007669"/>
    <property type="project" value="UniProtKB-EC"/>
</dbReference>
<evidence type="ECO:0000256" key="8">
    <source>
        <dbReference type="ARBA" id="ARBA00023125"/>
    </source>
</evidence>
<sequence>MKLYNIQAERDLLGSIIIKPDNLCDCVDLLKGDDFFKDGHKLIYSAITRLYTSNKDVNVTTIAEALNSKLNIVGGITYISQLAGQTLQVESIKSYAEIIKKYSNARKLFAVLKKDTTRIEKTDADIKSIVRELQDLSLEFESKINADNGELDKPMANVLDSLEKRYLNGGAIQGIGTGYKKLDKTLNGLNRSDFIVISARPSMGKTAFAINMALNISKQHNISFFSLEMSKEQLLERALAAKALIKMNNIKSGKLTDEEWTSISQKSGLIVSSGLKIYDKVYSLNGIKAECKKRKLQEGLDVVIIDYLTLIDGAEKSNNRVQEVSKISRQLKLMAKELNIVVISLAQLSRAPEARNDHRPMLSDLRESGSIEQDADIVISLYRDEYYNLNTNDKGIIEAIIEKQRNGRTGFVKLAWKPEYQLITDKSPYVEDGTYSPDIFKNKGVQTSMN</sequence>
<gene>
    <name evidence="15" type="primary">dnaB</name>
    <name evidence="14" type="ORF">D4Z93_03310</name>
    <name evidence="15" type="ORF">D4Z93_03400</name>
</gene>
<keyword evidence="6 12" id="KW-0347">Helicase</keyword>
<dbReference type="InterPro" id="IPR007693">
    <property type="entry name" value="DNA_helicase_DnaB-like_N"/>
</dbReference>
<comment type="function">
    <text evidence="12">The main replicative DNA helicase, it participates in initiation and elongation during chromosome replication. Travels ahead of the DNA replisome, separating dsDNA into templates for DNA synthesis. A processive ATP-dependent 5'-3' DNA helicase it has DNA-dependent ATPase activity.</text>
</comment>
<evidence type="ECO:0000256" key="5">
    <source>
        <dbReference type="ARBA" id="ARBA00022801"/>
    </source>
</evidence>
<name>A0A386H1S3_9CLOT</name>
<dbReference type="EMBL" id="CP032416">
    <property type="protein sequence ID" value="AYD39616.1"/>
    <property type="molecule type" value="Genomic_DNA"/>
</dbReference>
<dbReference type="InterPro" id="IPR036185">
    <property type="entry name" value="DNA_heli_DnaB-like_N_sf"/>
</dbReference>
<dbReference type="Pfam" id="PF03796">
    <property type="entry name" value="DnaB_C"/>
    <property type="match status" value="1"/>
</dbReference>
<keyword evidence="4 12" id="KW-0547">Nucleotide-binding</keyword>
<evidence type="ECO:0000256" key="3">
    <source>
        <dbReference type="ARBA" id="ARBA00022705"/>
    </source>
</evidence>
<proteinExistence type="inferred from homology"/>